<accession>A0A145Q506</accession>
<dbReference type="Pfam" id="PF02738">
    <property type="entry name" value="MoCoBD_1"/>
    <property type="match status" value="1"/>
</dbReference>
<dbReference type="InterPro" id="IPR037165">
    <property type="entry name" value="AldOxase/xan_DH_Mopterin-bd_sf"/>
</dbReference>
<dbReference type="OrthoDB" id="9767994at2"/>
<evidence type="ECO:0000259" key="1">
    <source>
        <dbReference type="SMART" id="SM01008"/>
    </source>
</evidence>
<name>A0A145Q506_9BACT</name>
<dbReference type="PANTHER" id="PTHR47495:SF2">
    <property type="entry name" value="ALDEHYDE DEHYDROGENASE"/>
    <property type="match status" value="1"/>
</dbReference>
<dbReference type="InterPro" id="IPR052516">
    <property type="entry name" value="N-heterocyclic_Hydroxylase"/>
</dbReference>
<dbReference type="Gene3D" id="3.90.1170.50">
    <property type="entry name" value="Aldehyde oxidase/xanthine dehydrogenase, a/b hammerhead"/>
    <property type="match status" value="1"/>
</dbReference>
<dbReference type="GO" id="GO:0016491">
    <property type="term" value="F:oxidoreductase activity"/>
    <property type="evidence" value="ECO:0007669"/>
    <property type="project" value="InterPro"/>
</dbReference>
<dbReference type="STRING" id="1379270.GEMMAAP_15235"/>
<organism evidence="2 3">
    <name type="scientific">Gemmatimonas phototrophica</name>
    <dbReference type="NCBI Taxonomy" id="1379270"/>
    <lineage>
        <taxon>Bacteria</taxon>
        <taxon>Pseudomonadati</taxon>
        <taxon>Gemmatimonadota</taxon>
        <taxon>Gemmatimonadia</taxon>
        <taxon>Gemmatimonadales</taxon>
        <taxon>Gemmatimonadaceae</taxon>
        <taxon>Gemmatimonas</taxon>
    </lineage>
</organism>
<dbReference type="InterPro" id="IPR006311">
    <property type="entry name" value="TAT_signal"/>
</dbReference>
<dbReference type="eggNOG" id="COG1529">
    <property type="taxonomic scope" value="Bacteria"/>
</dbReference>
<dbReference type="PIRSF" id="PIRSF036389">
    <property type="entry name" value="IOR_B"/>
    <property type="match status" value="1"/>
</dbReference>
<evidence type="ECO:0000313" key="3">
    <source>
        <dbReference type="Proteomes" id="UP000076404"/>
    </source>
</evidence>
<dbReference type="InterPro" id="IPR012368">
    <property type="entry name" value="OxRdtase_Mopterin-bd_su_IorB"/>
</dbReference>
<reference evidence="2 3" key="1">
    <citation type="journal article" date="2014" name="Proc. Natl. Acad. Sci. U.S.A.">
        <title>Functional type 2 photosynthetic reaction centers found in the rare bacterial phylum Gemmatimonadetes.</title>
        <authorList>
            <person name="Zeng Y."/>
            <person name="Feng F."/>
            <person name="Medova H."/>
            <person name="Dean J."/>
            <person name="Koblizek M."/>
        </authorList>
    </citation>
    <scope>NUCLEOTIDE SEQUENCE [LARGE SCALE GENOMIC DNA]</scope>
    <source>
        <strain evidence="2 3">AP64</strain>
    </source>
</reference>
<dbReference type="InterPro" id="IPR008274">
    <property type="entry name" value="AldOxase/xan_DH_MoCoBD1"/>
</dbReference>
<keyword evidence="3" id="KW-1185">Reference proteome</keyword>
<reference evidence="2 3" key="2">
    <citation type="journal article" date="2016" name="Environ. Microbiol. Rep.">
        <title>Metagenomic evidence for the presence of phototrophic Gemmatimonadetes bacteria in diverse environments.</title>
        <authorList>
            <person name="Zeng Y."/>
            <person name="Baumbach J."/>
            <person name="Barbosa E.G."/>
            <person name="Azevedo V."/>
            <person name="Zhang C."/>
            <person name="Koblizek M."/>
        </authorList>
    </citation>
    <scope>NUCLEOTIDE SEQUENCE [LARGE SCALE GENOMIC DNA]</scope>
    <source>
        <strain evidence="2 3">AP64</strain>
    </source>
</reference>
<dbReference type="InterPro" id="IPR046867">
    <property type="entry name" value="AldOxase/xan_DH_MoCoBD2"/>
</dbReference>
<dbReference type="SMART" id="SM01008">
    <property type="entry name" value="Ald_Xan_dh_C"/>
    <property type="match status" value="1"/>
</dbReference>
<evidence type="ECO:0000313" key="2">
    <source>
        <dbReference type="EMBL" id="AMW06912.1"/>
    </source>
</evidence>
<dbReference type="AlphaFoldDB" id="A0A145Q506"/>
<dbReference type="EMBL" id="CP011454">
    <property type="protein sequence ID" value="AMW06912.1"/>
    <property type="molecule type" value="Genomic_DNA"/>
</dbReference>
<feature type="domain" description="Aldehyde oxidase/xanthine dehydrogenase a/b hammerhead" evidence="1">
    <location>
        <begin position="208"/>
        <end position="295"/>
    </location>
</feature>
<dbReference type="Gene3D" id="3.30.365.10">
    <property type="entry name" value="Aldehyde oxidase/xanthine dehydrogenase, molybdopterin binding domain"/>
    <property type="match status" value="4"/>
</dbReference>
<dbReference type="Pfam" id="PF20256">
    <property type="entry name" value="MoCoBD_2"/>
    <property type="match status" value="2"/>
</dbReference>
<dbReference type="KEGG" id="gph:GEMMAAP_15235"/>
<dbReference type="Proteomes" id="UP000076404">
    <property type="component" value="Chromosome"/>
</dbReference>
<sequence length="749" mass="80179">MSTPVNRRDFLRVSALAGGGILLASYAEPLGAIERLGMSTPAAEPMLSAFIRITADNIVTITAKNPEIGQGIKTMLPMLIAEELDVDWANVRIEQADFDPTKYPAQVAGGSTATPTNWIPQRRVGAAGRAMILAAAAKEWNVPAGELTTAKGVVTHKSSGKTATYGALATAAASITPPDLATVPLKDPKQFTIIGTRKKTVGIKDILTGKPLFGLDVTVPNMHYATFVKAPVYAAKVKSANLDLIKQQAGVTHAFVVDGTDNLAGLKAGVAIVGKNWWLVQEARKKLVVEWAEHPTSQQSSAAFAAKAKEFFAAAPHRNIRNDGDFDTAIKSAAKVVEAEYSYPFINHATLEPQNCTARMNADGTCEMWTTSQTPQGGRALVATTLGLKEDQVVMHMMRAGGGFGRRLYNEPLAEVAFIAREAKVPVKLIWTREDDMRHDQFRPGGFHKFTGGIDANGKLVAFRNHFATFGQGERFASSADIGPGEYPARFVPNLKMDVSVMPLGVPTGALRAPRSNALSFAFQGFIDECAVAAGKDPLQFRIDMLKAEIAPAQPLTPQQQAGQMDAQRVIGILEMVRDVSGWGKTKLPKGTGMGVAFYFSHRGYFAEVVQATVSKAGEVKVDKVWAVGDVGSEIINPNHAEQQVQGAVLDGLGQAYGQEITFTAGKADQGNFAPATTASGSAANFPLLRIKQAPPVVEVHWKKTTFSPTGIGEPAMPPLIPALMGAIYQATGKRVRQLPLSKADLKWT</sequence>
<dbReference type="SUPFAM" id="SSF56003">
    <property type="entry name" value="Molybdenum cofactor-binding domain"/>
    <property type="match status" value="2"/>
</dbReference>
<dbReference type="PROSITE" id="PS51318">
    <property type="entry name" value="TAT"/>
    <property type="match status" value="1"/>
</dbReference>
<dbReference type="PANTHER" id="PTHR47495">
    <property type="entry name" value="ALDEHYDE DEHYDROGENASE"/>
    <property type="match status" value="1"/>
</dbReference>
<dbReference type="InterPro" id="IPR000674">
    <property type="entry name" value="Ald_Oxase/Xan_DH_a/b"/>
</dbReference>
<protein>
    <submittedName>
        <fullName evidence="2">Isoquinoline 1-oxidoreductase</fullName>
    </submittedName>
</protein>
<gene>
    <name evidence="2" type="ORF">GEMMAAP_15235</name>
</gene>
<proteinExistence type="predicted"/>